<name>A0A554LH82_9BACT</name>
<dbReference type="SUPFAM" id="SSF46934">
    <property type="entry name" value="UBA-like"/>
    <property type="match status" value="1"/>
</dbReference>
<evidence type="ECO:0000256" key="3">
    <source>
        <dbReference type="ARBA" id="ARBA00022768"/>
    </source>
</evidence>
<dbReference type="EMBL" id="VMGI01000078">
    <property type="protein sequence ID" value="TSC92226.1"/>
    <property type="molecule type" value="Genomic_DNA"/>
</dbReference>
<dbReference type="SUPFAM" id="SSF54713">
    <property type="entry name" value="Elongation factor Ts (EF-Ts), dimerisation domain"/>
    <property type="match status" value="1"/>
</dbReference>
<evidence type="ECO:0000313" key="8">
    <source>
        <dbReference type="EMBL" id="TSC92226.1"/>
    </source>
</evidence>
<gene>
    <name evidence="8" type="ORF">CEN91_517</name>
</gene>
<evidence type="ECO:0000313" key="9">
    <source>
        <dbReference type="Proteomes" id="UP000315589"/>
    </source>
</evidence>
<dbReference type="InterPro" id="IPR018101">
    <property type="entry name" value="Transl_elong_Ts_CS"/>
</dbReference>
<proteinExistence type="inferred from homology"/>
<dbReference type="PANTHER" id="PTHR11741:SF0">
    <property type="entry name" value="ELONGATION FACTOR TS, MITOCHONDRIAL"/>
    <property type="match status" value="1"/>
</dbReference>
<dbReference type="Gene3D" id="1.10.8.10">
    <property type="entry name" value="DNA helicase RuvA subunit, C-terminal domain"/>
    <property type="match status" value="1"/>
</dbReference>
<dbReference type="PANTHER" id="PTHR11741">
    <property type="entry name" value="ELONGATION FACTOR TS"/>
    <property type="match status" value="1"/>
</dbReference>
<dbReference type="GO" id="GO:0005737">
    <property type="term" value="C:cytoplasm"/>
    <property type="evidence" value="ECO:0007669"/>
    <property type="project" value="UniProtKB-SubCell"/>
</dbReference>
<dbReference type="InterPro" id="IPR036402">
    <property type="entry name" value="EF-Ts_dimer_sf"/>
</dbReference>
<evidence type="ECO:0000256" key="1">
    <source>
        <dbReference type="ARBA" id="ARBA00005532"/>
    </source>
</evidence>
<evidence type="ECO:0000256" key="6">
    <source>
        <dbReference type="RuleBase" id="RU000643"/>
    </source>
</evidence>
<dbReference type="InterPro" id="IPR009060">
    <property type="entry name" value="UBA-like_sf"/>
</dbReference>
<accession>A0A554LH82</accession>
<evidence type="ECO:0000256" key="2">
    <source>
        <dbReference type="ARBA" id="ARBA00016956"/>
    </source>
</evidence>
<feature type="non-terminal residue" evidence="8">
    <location>
        <position position="1"/>
    </location>
</feature>
<dbReference type="HAMAP" id="MF_00050">
    <property type="entry name" value="EF_Ts"/>
    <property type="match status" value="1"/>
</dbReference>
<dbReference type="InterPro" id="IPR014039">
    <property type="entry name" value="Transl_elong_EFTs/EF1B_dimer"/>
</dbReference>
<dbReference type="Pfam" id="PF00889">
    <property type="entry name" value="EF_TS"/>
    <property type="match status" value="1"/>
</dbReference>
<sequence>ITKFNIMPTIDQIKSLRETTQASLGDISSALKEANGDEKKALEILKSKGAIKAAKKSEREVKSGLIDCYIHINKIGTMVEVNCETDFVAKNQEFKNFVHNIAMQISSMMPDSVEELLEQEYIKDNSMTIKQLLESIIAKTGENIKIARFSRYELGGITRK</sequence>
<dbReference type="Proteomes" id="UP000315589">
    <property type="component" value="Unassembled WGS sequence"/>
</dbReference>
<comment type="subcellular location">
    <subcellularLocation>
        <location evidence="6">Cytoplasm</location>
    </subcellularLocation>
</comment>
<evidence type="ECO:0000256" key="4">
    <source>
        <dbReference type="ARBA" id="ARBA00022917"/>
    </source>
</evidence>
<keyword evidence="4 5" id="KW-0648">Protein biosynthesis</keyword>
<dbReference type="FunFam" id="1.10.8.10:FF:000001">
    <property type="entry name" value="Elongation factor Ts"/>
    <property type="match status" value="1"/>
</dbReference>
<comment type="caution">
    <text evidence="8">The sequence shown here is derived from an EMBL/GenBank/DDBJ whole genome shotgun (WGS) entry which is preliminary data.</text>
</comment>
<feature type="domain" description="Translation elongation factor EFTs/EF1B dimerisation" evidence="7">
    <location>
        <begin position="76"/>
        <end position="154"/>
    </location>
</feature>
<protein>
    <recommendedName>
        <fullName evidence="2 5">Elongation factor Ts</fullName>
    </recommendedName>
</protein>
<dbReference type="GO" id="GO:0003746">
    <property type="term" value="F:translation elongation factor activity"/>
    <property type="evidence" value="ECO:0007669"/>
    <property type="project" value="UniProtKB-KW"/>
</dbReference>
<dbReference type="NCBIfam" id="TIGR00116">
    <property type="entry name" value="tsf"/>
    <property type="match status" value="1"/>
</dbReference>
<reference evidence="8 9" key="1">
    <citation type="submission" date="2017-07" db="EMBL/GenBank/DDBJ databases">
        <title>Mechanisms for carbon and nitrogen cycling indicate functional differentiation within the Candidate Phyla Radiation.</title>
        <authorList>
            <person name="Danczak R.E."/>
            <person name="Johnston M.D."/>
            <person name="Kenah C."/>
            <person name="Slattery M."/>
            <person name="Wrighton K.C."/>
            <person name="Wilkins M.J."/>
        </authorList>
    </citation>
    <scope>NUCLEOTIDE SEQUENCE [LARGE SCALE GENOMIC DNA]</scope>
    <source>
        <strain evidence="8">Licking1014_85</strain>
    </source>
</reference>
<comment type="function">
    <text evidence="5">Associates with the EF-Tu.GDP complex and induces the exchange of GDP to GTP. It remains bound to the aminoacyl-tRNA.EF-Tu.GTP complex up to the GTP hydrolysis stage on the ribosome.</text>
</comment>
<evidence type="ECO:0000259" key="7">
    <source>
        <dbReference type="Pfam" id="PF00889"/>
    </source>
</evidence>
<dbReference type="Gene3D" id="3.30.479.20">
    <property type="entry name" value="Elongation factor Ts, dimerisation domain"/>
    <property type="match status" value="1"/>
</dbReference>
<evidence type="ECO:0000256" key="5">
    <source>
        <dbReference type="RuleBase" id="RU000642"/>
    </source>
</evidence>
<dbReference type="PROSITE" id="PS01127">
    <property type="entry name" value="EF_TS_2"/>
    <property type="match status" value="1"/>
</dbReference>
<comment type="similarity">
    <text evidence="1 5">Belongs to the EF-Ts family.</text>
</comment>
<organism evidence="8 9">
    <name type="scientific">Candidatus Berkelbacteria bacterium Licking1014_85</name>
    <dbReference type="NCBI Taxonomy" id="2017148"/>
    <lineage>
        <taxon>Bacteria</taxon>
        <taxon>Candidatus Berkelbacteria</taxon>
    </lineage>
</organism>
<dbReference type="InterPro" id="IPR001816">
    <property type="entry name" value="Transl_elong_EFTs/EF1B"/>
</dbReference>
<keyword evidence="3 5" id="KW-0251">Elongation factor</keyword>
<dbReference type="AlphaFoldDB" id="A0A554LH82"/>